<evidence type="ECO:0000256" key="2">
    <source>
        <dbReference type="ARBA" id="ARBA00022692"/>
    </source>
</evidence>
<evidence type="ECO:0000256" key="6">
    <source>
        <dbReference type="ARBA" id="ARBA00023316"/>
    </source>
</evidence>
<dbReference type="NCBIfam" id="TIGR00247">
    <property type="entry name" value="endolytic transglycosylase MltG"/>
    <property type="match status" value="1"/>
</dbReference>
<evidence type="ECO:0000256" key="3">
    <source>
        <dbReference type="ARBA" id="ARBA00022989"/>
    </source>
</evidence>
<evidence type="ECO:0000313" key="9">
    <source>
        <dbReference type="EMBL" id="GGI13562.1"/>
    </source>
</evidence>
<comment type="subcellular location">
    <subcellularLocation>
        <location evidence="7">Cell membrane</location>
        <topology evidence="7">Single-pass membrane protein</topology>
    </subcellularLocation>
</comment>
<dbReference type="PANTHER" id="PTHR30518">
    <property type="entry name" value="ENDOLYTIC MUREIN TRANSGLYCOSYLASE"/>
    <property type="match status" value="1"/>
</dbReference>
<dbReference type="EC" id="4.2.2.29" evidence="7"/>
<evidence type="ECO:0000256" key="5">
    <source>
        <dbReference type="ARBA" id="ARBA00023239"/>
    </source>
</evidence>
<gene>
    <name evidence="7" type="primary">mltG</name>
    <name evidence="9" type="ORF">GCM10007377_06580</name>
</gene>
<evidence type="ECO:0000256" key="1">
    <source>
        <dbReference type="ARBA" id="ARBA00022475"/>
    </source>
</evidence>
<keyword evidence="4 7" id="KW-0472">Membrane</keyword>
<feature type="site" description="Important for catalytic activity" evidence="7">
    <location>
        <position position="266"/>
    </location>
</feature>
<organism evidence="9 10">
    <name type="scientific">Galliscardovia ingluviei</name>
    <dbReference type="NCBI Taxonomy" id="1769422"/>
    <lineage>
        <taxon>Bacteria</taxon>
        <taxon>Bacillati</taxon>
        <taxon>Actinomycetota</taxon>
        <taxon>Actinomycetes</taxon>
        <taxon>Bifidobacteriales</taxon>
        <taxon>Bifidobacteriaceae</taxon>
        <taxon>Galliscardovia</taxon>
    </lineage>
</organism>
<evidence type="ECO:0000313" key="10">
    <source>
        <dbReference type="Proteomes" id="UP000619536"/>
    </source>
</evidence>
<protein>
    <recommendedName>
        <fullName evidence="7">Endolytic murein transglycosylase</fullName>
        <ecNumber evidence="7">4.2.2.29</ecNumber>
    </recommendedName>
    <alternativeName>
        <fullName evidence="7">Peptidoglycan lytic transglycosylase</fullName>
    </alternativeName>
    <alternativeName>
        <fullName evidence="7">Peptidoglycan polymerization terminase</fullName>
    </alternativeName>
</protein>
<feature type="region of interest" description="Disordered" evidence="8">
    <location>
        <begin position="1"/>
        <end position="41"/>
    </location>
</feature>
<dbReference type="HAMAP" id="MF_02065">
    <property type="entry name" value="MltG"/>
    <property type="match status" value="1"/>
</dbReference>
<dbReference type="PANTHER" id="PTHR30518:SF2">
    <property type="entry name" value="ENDOLYTIC MUREIN TRANSGLYCOSYLASE"/>
    <property type="match status" value="1"/>
</dbReference>
<keyword evidence="5 7" id="KW-0456">Lyase</keyword>
<evidence type="ECO:0000256" key="8">
    <source>
        <dbReference type="SAM" id="MobiDB-lite"/>
    </source>
</evidence>
<dbReference type="AlphaFoldDB" id="A0A8J3AMJ7"/>
<accession>A0A8J3AMJ7</accession>
<dbReference type="InterPro" id="IPR003770">
    <property type="entry name" value="MLTG-like"/>
</dbReference>
<keyword evidence="6 7" id="KW-0961">Cell wall biogenesis/degradation</keyword>
<dbReference type="EMBL" id="BMDH01000001">
    <property type="protein sequence ID" value="GGI13562.1"/>
    <property type="molecule type" value="Genomic_DNA"/>
</dbReference>
<comment type="function">
    <text evidence="7">Functions as a peptidoglycan terminase that cleaves nascent peptidoglycan strands endolytically to terminate their elongation.</text>
</comment>
<comment type="caution">
    <text evidence="9">The sequence shown here is derived from an EMBL/GenBank/DDBJ whole genome shotgun (WGS) entry which is preliminary data.</text>
</comment>
<dbReference type="Gene3D" id="3.30.1490.480">
    <property type="entry name" value="Endolytic murein transglycosylase"/>
    <property type="match status" value="1"/>
</dbReference>
<dbReference type="Proteomes" id="UP000619536">
    <property type="component" value="Unassembled WGS sequence"/>
</dbReference>
<feature type="compositionally biased region" description="Basic residues" evidence="8">
    <location>
        <begin position="30"/>
        <end position="41"/>
    </location>
</feature>
<comment type="similarity">
    <text evidence="7">Belongs to the transglycosylase MltG family.</text>
</comment>
<name>A0A8J3AMJ7_9BIFI</name>
<dbReference type="GO" id="GO:0071555">
    <property type="term" value="P:cell wall organization"/>
    <property type="evidence" value="ECO:0007669"/>
    <property type="project" value="UniProtKB-KW"/>
</dbReference>
<dbReference type="RefSeq" id="WP_188354789.1">
    <property type="nucleotide sequence ID" value="NZ_BMDH01000001.1"/>
</dbReference>
<evidence type="ECO:0000256" key="4">
    <source>
        <dbReference type="ARBA" id="ARBA00023136"/>
    </source>
</evidence>
<proteinExistence type="inferred from homology"/>
<evidence type="ECO:0000256" key="7">
    <source>
        <dbReference type="HAMAP-Rule" id="MF_02065"/>
    </source>
</evidence>
<sequence length="390" mass="42435">MAESLHDFFDDHAQWTGPIPEPPSGQPSRREKRKQRKAKNRKRMRIIITTIIVLACVIGGGYAVVRTLGNINTVEVQRTTAEDYEGPGDGSVSFTIESGQSSSEVAQNLVKEGIVKSVGAFTQALAASKKDVAIQPGTFDLKYHMSAASVVAILTDPTKASGYLVVTPGERMSKIIKQAAQISGIDSEEFQNIVDQGGQGILPEEAQGKFEGWIEPGSYNVKSKHSASEILQEMVHARIAKLDKLGVPAGTDRERILIIASIAEAEVNKAEYYGKVARVIENRLTQNMTLGMDSTVAYGLGIQTLDLTNAQLQDATNPYNTRVNAGLPPTPISMPGDNAIQAAMDPPAGDWIYFVTVNLQTGETKFTADKDQFEEYVAEYKAYEQQHANN</sequence>
<feature type="compositionally biased region" description="Basic and acidic residues" evidence="8">
    <location>
        <begin position="1"/>
        <end position="13"/>
    </location>
</feature>
<keyword evidence="3 7" id="KW-1133">Transmembrane helix</keyword>
<dbReference type="GO" id="GO:0005886">
    <property type="term" value="C:plasma membrane"/>
    <property type="evidence" value="ECO:0007669"/>
    <property type="project" value="UniProtKB-SubCell"/>
</dbReference>
<reference evidence="9" key="2">
    <citation type="submission" date="2020-09" db="EMBL/GenBank/DDBJ databases">
        <authorList>
            <person name="Sun Q."/>
            <person name="Sedlacek I."/>
        </authorList>
    </citation>
    <scope>NUCLEOTIDE SEQUENCE</scope>
    <source>
        <strain evidence="9">CCM 8606</strain>
    </source>
</reference>
<dbReference type="GO" id="GO:0009252">
    <property type="term" value="P:peptidoglycan biosynthetic process"/>
    <property type="evidence" value="ECO:0007669"/>
    <property type="project" value="UniProtKB-UniRule"/>
</dbReference>
<dbReference type="Pfam" id="PF02618">
    <property type="entry name" value="YceG"/>
    <property type="match status" value="1"/>
</dbReference>
<feature type="transmembrane region" description="Helical" evidence="7">
    <location>
        <begin position="46"/>
        <end position="65"/>
    </location>
</feature>
<keyword evidence="2 7" id="KW-0812">Transmembrane</keyword>
<comment type="catalytic activity">
    <reaction evidence="7">
        <text>a peptidoglycan chain = a peptidoglycan chain with N-acetyl-1,6-anhydromuramyl-[peptide] at the reducing end + a peptidoglycan chain with N-acetylglucosamine at the non-reducing end.</text>
        <dbReference type="EC" id="4.2.2.29"/>
    </reaction>
</comment>
<keyword evidence="1 7" id="KW-1003">Cell membrane</keyword>
<reference evidence="9" key="1">
    <citation type="journal article" date="2014" name="Int. J. Syst. Evol. Microbiol.">
        <title>Complete genome sequence of Corynebacterium casei LMG S-19264T (=DSM 44701T), isolated from a smear-ripened cheese.</title>
        <authorList>
            <consortium name="US DOE Joint Genome Institute (JGI-PGF)"/>
            <person name="Walter F."/>
            <person name="Albersmeier A."/>
            <person name="Kalinowski J."/>
            <person name="Ruckert C."/>
        </authorList>
    </citation>
    <scope>NUCLEOTIDE SEQUENCE</scope>
    <source>
        <strain evidence="9">CCM 8606</strain>
    </source>
</reference>
<dbReference type="GO" id="GO:0008932">
    <property type="term" value="F:lytic endotransglycosylase activity"/>
    <property type="evidence" value="ECO:0007669"/>
    <property type="project" value="UniProtKB-UniRule"/>
</dbReference>
<keyword evidence="10" id="KW-1185">Reference proteome</keyword>